<dbReference type="GO" id="GO:0005524">
    <property type="term" value="F:ATP binding"/>
    <property type="evidence" value="ECO:0007669"/>
    <property type="project" value="UniProtKB-KW"/>
</dbReference>
<dbReference type="InterPro" id="IPR036890">
    <property type="entry name" value="HATPase_C_sf"/>
</dbReference>
<dbReference type="InterPro" id="IPR003594">
    <property type="entry name" value="HATPase_dom"/>
</dbReference>
<gene>
    <name evidence="6" type="ORF">Q9R08_12150</name>
</gene>
<feature type="transmembrane region" description="Helical" evidence="4">
    <location>
        <begin position="38"/>
        <end position="60"/>
    </location>
</feature>
<sequence length="416" mass="43490">MAVDAQTGVLDTAWGQIPHSPQATAGIGSFTRSRVERIISLVGGAFGSLILGLQAFLAALGSTDERPGWHEALMISVFGTLAVMILACVIGRGVRVAAGVFALVYVLALVAWPIATAGVMPTTVDEPWIWYLVNLATLAAVLAFPFPLQIGWTILAPVLFGLVRLMQVGFDSDYWMTVGLDVSFALILGGVILTLGWLFRSIAVNVDETRARAVASYAQAAAADAAEQERVAVAALMHDSVLAALIAAERASTPRERTLAASMAREALTRLANTEQDAHEGTDEPWEVAALAAEIDAAAAELGVDVDVQREFDDAASLIPGRVARALALAATQAVANALQHAGGAGLGVAVMETHGRVRVEVHDAGEGFDLDAVPDDRLGIRASIMARVAAVGGHADLETGPHGTVVRLTWQESAA</sequence>
<dbReference type="PANTHER" id="PTHR24421">
    <property type="entry name" value="NITRATE/NITRITE SENSOR PROTEIN NARX-RELATED"/>
    <property type="match status" value="1"/>
</dbReference>
<dbReference type="EMBL" id="JAVFWO010000003">
    <property type="protein sequence ID" value="MDQ7878732.1"/>
    <property type="molecule type" value="Genomic_DNA"/>
</dbReference>
<keyword evidence="2" id="KW-0418">Kinase</keyword>
<comment type="caution">
    <text evidence="6">The sequence shown here is derived from an EMBL/GenBank/DDBJ whole genome shotgun (WGS) entry which is preliminary data.</text>
</comment>
<feature type="transmembrane region" description="Helical" evidence="4">
    <location>
        <begin position="174"/>
        <end position="199"/>
    </location>
</feature>
<feature type="transmembrane region" description="Helical" evidence="4">
    <location>
        <begin position="135"/>
        <end position="162"/>
    </location>
</feature>
<keyword evidence="1" id="KW-0808">Transferase</keyword>
<proteinExistence type="predicted"/>
<keyword evidence="3" id="KW-0902">Two-component regulatory system</keyword>
<feature type="transmembrane region" description="Helical" evidence="4">
    <location>
        <begin position="72"/>
        <end position="89"/>
    </location>
</feature>
<evidence type="ECO:0000259" key="5">
    <source>
        <dbReference type="Pfam" id="PF02518"/>
    </source>
</evidence>
<dbReference type="Gene3D" id="3.30.565.10">
    <property type="entry name" value="Histidine kinase-like ATPase, C-terminal domain"/>
    <property type="match status" value="1"/>
</dbReference>
<evidence type="ECO:0000256" key="1">
    <source>
        <dbReference type="ARBA" id="ARBA00022679"/>
    </source>
</evidence>
<evidence type="ECO:0000256" key="4">
    <source>
        <dbReference type="SAM" id="Phobius"/>
    </source>
</evidence>
<dbReference type="RefSeq" id="WP_308868289.1">
    <property type="nucleotide sequence ID" value="NZ_JAVFWO010000003.1"/>
</dbReference>
<evidence type="ECO:0000313" key="6">
    <source>
        <dbReference type="EMBL" id="MDQ7878732.1"/>
    </source>
</evidence>
<keyword evidence="4" id="KW-1133">Transmembrane helix</keyword>
<keyword evidence="7" id="KW-1185">Reference proteome</keyword>
<keyword evidence="4" id="KW-0472">Membrane</keyword>
<feature type="domain" description="Histidine kinase/HSP90-like ATPase" evidence="5">
    <location>
        <begin position="325"/>
        <end position="412"/>
    </location>
</feature>
<dbReference type="Pfam" id="PF02518">
    <property type="entry name" value="HATPase_c"/>
    <property type="match status" value="1"/>
</dbReference>
<organism evidence="6 7">
    <name type="scientific">Microbacterium psychrotolerans</name>
    <dbReference type="NCBI Taxonomy" id="3068321"/>
    <lineage>
        <taxon>Bacteria</taxon>
        <taxon>Bacillati</taxon>
        <taxon>Actinomycetota</taxon>
        <taxon>Actinomycetes</taxon>
        <taxon>Micrococcales</taxon>
        <taxon>Microbacteriaceae</taxon>
        <taxon>Microbacterium</taxon>
    </lineage>
</organism>
<evidence type="ECO:0000256" key="3">
    <source>
        <dbReference type="ARBA" id="ARBA00023012"/>
    </source>
</evidence>
<dbReference type="Proteomes" id="UP001235133">
    <property type="component" value="Unassembled WGS sequence"/>
</dbReference>
<evidence type="ECO:0000256" key="2">
    <source>
        <dbReference type="ARBA" id="ARBA00022777"/>
    </source>
</evidence>
<dbReference type="InterPro" id="IPR050482">
    <property type="entry name" value="Sensor_HK_TwoCompSys"/>
</dbReference>
<dbReference type="SUPFAM" id="SSF55874">
    <property type="entry name" value="ATPase domain of HSP90 chaperone/DNA topoisomerase II/histidine kinase"/>
    <property type="match status" value="1"/>
</dbReference>
<keyword evidence="6" id="KW-0547">Nucleotide-binding</keyword>
<dbReference type="PANTHER" id="PTHR24421:SF61">
    <property type="entry name" value="OXYGEN SENSOR HISTIDINE KINASE NREB"/>
    <property type="match status" value="1"/>
</dbReference>
<evidence type="ECO:0000313" key="7">
    <source>
        <dbReference type="Proteomes" id="UP001235133"/>
    </source>
</evidence>
<reference evidence="6 7" key="1">
    <citation type="submission" date="2023-08" db="EMBL/GenBank/DDBJ databases">
        <title>Microbacterium psychrotolerans sp. nov., a psychrotolerant bacterium isolated from soil in Heilongjiang Province, China.</title>
        <authorList>
            <person name="An P."/>
            <person name="Zhao D."/>
            <person name="Xiang H."/>
        </authorList>
    </citation>
    <scope>NUCLEOTIDE SEQUENCE [LARGE SCALE GENOMIC DNA]</scope>
    <source>
        <strain evidence="6 7">QXD-8</strain>
    </source>
</reference>
<feature type="transmembrane region" description="Helical" evidence="4">
    <location>
        <begin position="96"/>
        <end position="115"/>
    </location>
</feature>
<keyword evidence="4" id="KW-0812">Transmembrane</keyword>
<keyword evidence="6" id="KW-0067">ATP-binding</keyword>
<name>A0ABU0Z2F3_9MICO</name>
<protein>
    <submittedName>
        <fullName evidence="6">ATP-binding protein</fullName>
    </submittedName>
</protein>
<accession>A0ABU0Z2F3</accession>